<feature type="compositionally biased region" description="Basic and acidic residues" evidence="1">
    <location>
        <begin position="425"/>
        <end position="437"/>
    </location>
</feature>
<feature type="compositionally biased region" description="Pro residues" evidence="1">
    <location>
        <begin position="957"/>
        <end position="967"/>
    </location>
</feature>
<evidence type="ECO:0000313" key="3">
    <source>
        <dbReference type="Proteomes" id="UP000637578"/>
    </source>
</evidence>
<sequence length="1077" mass="113798">MTWLFGQVWLWSALAFLAGALITWLLFARPARQRLAELDAERGAAAASAEIPEGPAFAAQPTSVEPVWSEVPPERREQLESVPEVPHEPELPAQPATAGFAAEEFKGPEFAAEQFTAPPAEPARPAQEQRPEPARPAAEPAPPVSAEEATSVIPQVRPEQEPPVPSRPAAEDPSSSIAAALGAPEQARPGESQPEGSPLMEDKEYAPRPTPRRINVRPLDTGSGLQPASSEWSVDRADTAEEGETPYELVEPWRGRRAGRTAGPAQPAEPVPADRGPSAPAELSQGGVSRSDRSGDWAAPEGDQRDRSHGEQPAHEVQAPPEPELESPEPVNEVIDNDAGEAESTGPVSAELIAQQDTRDAEGGESTVGQPGFRASGEFEEHTLTERELIDQELAEDELSARTGGEEREPRHALPEPDVTQDEDAPYHVAEETERAGEPLPPRVEPGTEPVGFQLPRPEPTTPPVRAPWERVGPVAGEASPLRRAVGEPAEPDLAGEPDTAERETAEYDAGQHGSDADRVADNVVGFEPPRETGERLGEELAEQIDRSAGAEQHETGGEPWERDVDRWESREEPWHGREEPSESREDSWRRRAEFPESLQEGRDGRGEPWDRGEQRWESGESAAGVGAPDEYAADEDLAREFLMNEEGAGEEPAMRGTAEPAGPAASSESAETVAEPGEPGGEPMGERPDIPSVEERVEQEEPGAPWRRPAQRRDGAAEHFPTASGEWSGQERATPPQGDPLSPLRDRPGYPTPSRAERPDPPAGQPRPAGPSGTGNGRPAAAAAVTPNGSPRPAESTSTGMPAASREPAEPAEPAEPTTSPTGADQQSGVDRQRSLFEPVVDPDSVAETGPASGAGFGAGSAPGARPASGAGSTPPAPASPSRPEAAGRPQAQGPVPPPTPPAAPPRPSTPQPAQSTPKPAAPQPSIPQRPAPPRPTSPQSRPRPAEPGTGAGAAPRPPQQAPQPTWPSSGPAIPADGLPGRPDVPSAPRSAAAEPVRGGYQQVMAAAATPFGPNSAPPNPDGSAPSPDFRVKASASSMLFHTPDSPYYARTRAEVWFRSTEDAERAGFRAWNQPR</sequence>
<feature type="compositionally biased region" description="Low complexity" evidence="1">
    <location>
        <begin position="144"/>
        <end position="157"/>
    </location>
</feature>
<feature type="compositionally biased region" description="Basic and acidic residues" evidence="1">
    <location>
        <begin position="72"/>
        <end position="90"/>
    </location>
</feature>
<dbReference type="PRINTS" id="PR01217">
    <property type="entry name" value="PRICHEXTENSN"/>
</dbReference>
<evidence type="ECO:0000313" key="2">
    <source>
        <dbReference type="EMBL" id="GGM52495.1"/>
    </source>
</evidence>
<accession>A0A8J3C7Z0</accession>
<comment type="caution">
    <text evidence="2">The sequence shown here is derived from an EMBL/GenBank/DDBJ whole genome shotgun (WGS) entry which is preliminary data.</text>
</comment>
<feature type="compositionally biased region" description="Basic and acidic residues" evidence="1">
    <location>
        <begin position="377"/>
        <end position="390"/>
    </location>
</feature>
<feature type="compositionally biased region" description="Basic and acidic residues" evidence="1">
    <location>
        <begin position="302"/>
        <end position="314"/>
    </location>
</feature>
<feature type="compositionally biased region" description="Polar residues" evidence="1">
    <location>
        <begin position="223"/>
        <end position="232"/>
    </location>
</feature>
<feature type="compositionally biased region" description="Pro residues" evidence="1">
    <location>
        <begin position="896"/>
        <end position="912"/>
    </location>
</feature>
<feature type="compositionally biased region" description="Basic and acidic residues" evidence="1">
    <location>
        <begin position="529"/>
        <end position="539"/>
    </location>
</feature>
<feature type="compositionally biased region" description="Low complexity" evidence="1">
    <location>
        <begin position="47"/>
        <end position="56"/>
    </location>
</feature>
<name>A0A8J3C7Z0_9PSEU</name>
<dbReference type="EMBL" id="BMMK01000009">
    <property type="protein sequence ID" value="GGM52495.1"/>
    <property type="molecule type" value="Genomic_DNA"/>
</dbReference>
<feature type="compositionally biased region" description="Low complexity" evidence="1">
    <location>
        <begin position="816"/>
        <end position="825"/>
    </location>
</feature>
<keyword evidence="3" id="KW-1185">Reference proteome</keyword>
<dbReference type="AlphaFoldDB" id="A0A8J3C7Z0"/>
<protein>
    <submittedName>
        <fullName evidence="2">Uncharacterized protein</fullName>
    </submittedName>
</protein>
<dbReference type="RefSeq" id="WP_189057015.1">
    <property type="nucleotide sequence ID" value="NZ_BMMK01000009.1"/>
</dbReference>
<dbReference type="Proteomes" id="UP000637578">
    <property type="component" value="Unassembled WGS sequence"/>
</dbReference>
<feature type="compositionally biased region" description="Basic and acidic residues" evidence="1">
    <location>
        <begin position="404"/>
        <end position="415"/>
    </location>
</feature>
<feature type="compositionally biased region" description="Pro residues" evidence="1">
    <location>
        <begin position="921"/>
        <end position="938"/>
    </location>
</feature>
<feature type="compositionally biased region" description="Basic and acidic residues" evidence="1">
    <location>
        <begin position="685"/>
        <end position="697"/>
    </location>
</feature>
<reference evidence="2" key="2">
    <citation type="submission" date="2020-09" db="EMBL/GenBank/DDBJ databases">
        <authorList>
            <person name="Sun Q."/>
            <person name="Zhou Y."/>
        </authorList>
    </citation>
    <scope>NUCLEOTIDE SEQUENCE</scope>
    <source>
        <strain evidence="2">CGMCC 4.5737</strain>
    </source>
</reference>
<feature type="compositionally biased region" description="Basic and acidic residues" evidence="1">
    <location>
        <begin position="552"/>
        <end position="619"/>
    </location>
</feature>
<organism evidence="2 3">
    <name type="scientific">Longimycelium tulufanense</name>
    <dbReference type="NCBI Taxonomy" id="907463"/>
    <lineage>
        <taxon>Bacteria</taxon>
        <taxon>Bacillati</taxon>
        <taxon>Actinomycetota</taxon>
        <taxon>Actinomycetes</taxon>
        <taxon>Pseudonocardiales</taxon>
        <taxon>Pseudonocardiaceae</taxon>
        <taxon>Longimycelium</taxon>
    </lineage>
</organism>
<feature type="compositionally biased region" description="Low complexity" evidence="1">
    <location>
        <begin position="939"/>
        <end position="956"/>
    </location>
</feature>
<gene>
    <name evidence="2" type="ORF">GCM10012275_24340</name>
</gene>
<feature type="compositionally biased region" description="Pro residues" evidence="1">
    <location>
        <begin position="457"/>
        <end position="466"/>
    </location>
</feature>
<proteinExistence type="predicted"/>
<feature type="compositionally biased region" description="Low complexity" evidence="1">
    <location>
        <begin position="863"/>
        <end position="875"/>
    </location>
</feature>
<feature type="compositionally biased region" description="Low complexity" evidence="1">
    <location>
        <begin position="657"/>
        <end position="678"/>
    </location>
</feature>
<feature type="region of interest" description="Disordered" evidence="1">
    <location>
        <begin position="47"/>
        <end position="1032"/>
    </location>
</feature>
<reference evidence="2" key="1">
    <citation type="journal article" date="2014" name="Int. J. Syst. Evol. Microbiol.">
        <title>Complete genome sequence of Corynebacterium casei LMG S-19264T (=DSM 44701T), isolated from a smear-ripened cheese.</title>
        <authorList>
            <consortium name="US DOE Joint Genome Institute (JGI-PGF)"/>
            <person name="Walter F."/>
            <person name="Albersmeier A."/>
            <person name="Kalinowski J."/>
            <person name="Ruckert C."/>
        </authorList>
    </citation>
    <scope>NUCLEOTIDE SEQUENCE</scope>
    <source>
        <strain evidence="2">CGMCC 4.5737</strain>
    </source>
</reference>
<evidence type="ECO:0000256" key="1">
    <source>
        <dbReference type="SAM" id="MobiDB-lite"/>
    </source>
</evidence>
<feature type="compositionally biased region" description="Low complexity" evidence="1">
    <location>
        <begin position="883"/>
        <end position="895"/>
    </location>
</feature>